<dbReference type="RefSeq" id="WP_184481036.1">
    <property type="nucleotide sequence ID" value="NZ_JACHIV010000001.1"/>
</dbReference>
<dbReference type="InterPro" id="IPR003171">
    <property type="entry name" value="Mehydrof_redctse-like"/>
</dbReference>
<name>A0A840NGJ3_9PSEU</name>
<dbReference type="Proteomes" id="UP000580474">
    <property type="component" value="Unassembled WGS sequence"/>
</dbReference>
<evidence type="ECO:0000256" key="7">
    <source>
        <dbReference type="ARBA" id="ARBA00048628"/>
    </source>
</evidence>
<dbReference type="GO" id="GO:0071949">
    <property type="term" value="F:FAD binding"/>
    <property type="evidence" value="ECO:0007669"/>
    <property type="project" value="TreeGrafter"/>
</dbReference>
<comment type="similarity">
    <text evidence="3 8">Belongs to the methylenetetrahydrofolate reductase family.</text>
</comment>
<keyword evidence="4 8" id="KW-0285">Flavoprotein</keyword>
<evidence type="ECO:0000313" key="9">
    <source>
        <dbReference type="EMBL" id="MBB5071020.1"/>
    </source>
</evidence>
<evidence type="ECO:0000256" key="5">
    <source>
        <dbReference type="ARBA" id="ARBA00022827"/>
    </source>
</evidence>
<dbReference type="SUPFAM" id="SSF51730">
    <property type="entry name" value="FAD-linked oxidoreductase"/>
    <property type="match status" value="1"/>
</dbReference>
<evidence type="ECO:0000256" key="6">
    <source>
        <dbReference type="ARBA" id="ARBA00023002"/>
    </source>
</evidence>
<protein>
    <recommendedName>
        <fullName evidence="8">Methylenetetrahydrofolate reductase</fullName>
    </recommendedName>
</protein>
<gene>
    <name evidence="9" type="ORF">BJ969_004108</name>
</gene>
<keyword evidence="10" id="KW-1185">Reference proteome</keyword>
<evidence type="ECO:0000256" key="4">
    <source>
        <dbReference type="ARBA" id="ARBA00022630"/>
    </source>
</evidence>
<reference evidence="9 10" key="1">
    <citation type="submission" date="2020-08" db="EMBL/GenBank/DDBJ databases">
        <title>Sequencing the genomes of 1000 actinobacteria strains.</title>
        <authorList>
            <person name="Klenk H.-P."/>
        </authorList>
    </citation>
    <scope>NUCLEOTIDE SEQUENCE [LARGE SCALE GENOMIC DNA]</scope>
    <source>
        <strain evidence="9 10">DSM 45582</strain>
    </source>
</reference>
<dbReference type="InterPro" id="IPR029041">
    <property type="entry name" value="FAD-linked_oxidoreductase-like"/>
</dbReference>
<comment type="caution">
    <text evidence="9">The sequence shown here is derived from an EMBL/GenBank/DDBJ whole genome shotgun (WGS) entry which is preliminary data.</text>
</comment>
<dbReference type="Pfam" id="PF02219">
    <property type="entry name" value="MTHFR"/>
    <property type="match status" value="1"/>
</dbReference>
<comment type="pathway">
    <text evidence="2 8">One-carbon metabolism; tetrahydrofolate interconversion.</text>
</comment>
<dbReference type="GO" id="GO:0005829">
    <property type="term" value="C:cytosol"/>
    <property type="evidence" value="ECO:0007669"/>
    <property type="project" value="TreeGrafter"/>
</dbReference>
<keyword evidence="6 8" id="KW-0560">Oxidoreductase</keyword>
<evidence type="ECO:0000256" key="2">
    <source>
        <dbReference type="ARBA" id="ARBA00004777"/>
    </source>
</evidence>
<comment type="cofactor">
    <cofactor evidence="1 8">
        <name>FAD</name>
        <dbReference type="ChEBI" id="CHEBI:57692"/>
    </cofactor>
</comment>
<dbReference type="Gene3D" id="3.20.20.220">
    <property type="match status" value="1"/>
</dbReference>
<dbReference type="PANTHER" id="PTHR45754:SF3">
    <property type="entry name" value="METHYLENETETRAHYDROFOLATE REDUCTASE (NADPH)"/>
    <property type="match status" value="1"/>
</dbReference>
<evidence type="ECO:0000256" key="3">
    <source>
        <dbReference type="ARBA" id="ARBA00006743"/>
    </source>
</evidence>
<dbReference type="GO" id="GO:0009086">
    <property type="term" value="P:methionine biosynthetic process"/>
    <property type="evidence" value="ECO:0007669"/>
    <property type="project" value="TreeGrafter"/>
</dbReference>
<dbReference type="UniPathway" id="UPA00193"/>
<dbReference type="PANTHER" id="PTHR45754">
    <property type="entry name" value="METHYLENETETRAHYDROFOLATE REDUCTASE"/>
    <property type="match status" value="1"/>
</dbReference>
<evidence type="ECO:0000256" key="1">
    <source>
        <dbReference type="ARBA" id="ARBA00001974"/>
    </source>
</evidence>
<dbReference type="EMBL" id="JACHIV010000001">
    <property type="protein sequence ID" value="MBB5071020.1"/>
    <property type="molecule type" value="Genomic_DNA"/>
</dbReference>
<evidence type="ECO:0000313" key="10">
    <source>
        <dbReference type="Proteomes" id="UP000580474"/>
    </source>
</evidence>
<dbReference type="GO" id="GO:0106312">
    <property type="term" value="F:methylenetetrahydrofolate reductase (NADH) activity"/>
    <property type="evidence" value="ECO:0007669"/>
    <property type="project" value="UniProtKB-EC"/>
</dbReference>
<evidence type="ECO:0000256" key="8">
    <source>
        <dbReference type="RuleBase" id="RU003862"/>
    </source>
</evidence>
<sequence length="280" mass="30325">MDTSTQRLQEMLCRSRFEVLPVRGAAERAAVLPAGSTVTVTASAAKGLDATMDVAARLAAAGFHVVPHLAARSVPDRARLAELLDRAAALGSDEVFVIAGDSPVPAGEFPDALALLRAMAELDRKPGKVGITGYPERHAFLSDEVTIRAMADKARHADYVVSQICYDPRRIAEWLGEVRARGVLLPVHVGLPGAVDVTKLLRVSMKIGLGESLRFLRKQHGLVTKLLAPYTPDALLDGLWPHLDEPAPGIAGWHLFTFNELDRTVQWRDDALARIQEVPA</sequence>
<dbReference type="GO" id="GO:0035999">
    <property type="term" value="P:tetrahydrofolate interconversion"/>
    <property type="evidence" value="ECO:0007669"/>
    <property type="project" value="UniProtKB-UniPathway"/>
</dbReference>
<dbReference type="AlphaFoldDB" id="A0A840NGJ3"/>
<comment type="catalytic activity">
    <reaction evidence="7">
        <text>(6S)-5-methyl-5,6,7,8-tetrahydrofolate + NAD(+) = (6R)-5,10-methylene-5,6,7,8-tetrahydrofolate + NADH + H(+)</text>
        <dbReference type="Rhea" id="RHEA:19821"/>
        <dbReference type="ChEBI" id="CHEBI:15378"/>
        <dbReference type="ChEBI" id="CHEBI:15636"/>
        <dbReference type="ChEBI" id="CHEBI:18608"/>
        <dbReference type="ChEBI" id="CHEBI:57540"/>
        <dbReference type="ChEBI" id="CHEBI:57945"/>
        <dbReference type="EC" id="1.5.1.54"/>
    </reaction>
    <physiologicalReaction direction="right-to-left" evidence="7">
        <dbReference type="Rhea" id="RHEA:19823"/>
    </physiologicalReaction>
</comment>
<proteinExistence type="inferred from homology"/>
<keyword evidence="5 8" id="KW-0274">FAD</keyword>
<accession>A0A840NGJ3</accession>
<organism evidence="9 10">
    <name type="scientific">Saccharopolyspora gloriosae</name>
    <dbReference type="NCBI Taxonomy" id="455344"/>
    <lineage>
        <taxon>Bacteria</taxon>
        <taxon>Bacillati</taxon>
        <taxon>Actinomycetota</taxon>
        <taxon>Actinomycetes</taxon>
        <taxon>Pseudonocardiales</taxon>
        <taxon>Pseudonocardiaceae</taxon>
        <taxon>Saccharopolyspora</taxon>
    </lineage>
</organism>